<dbReference type="EMBL" id="LUHQ01000002">
    <property type="protein sequence ID" value="OAP10831.1"/>
    <property type="molecule type" value="Genomic_DNA"/>
</dbReference>
<gene>
    <name evidence="4" type="ordered locus">AXX17_At2g06090</name>
</gene>
<evidence type="ECO:0000256" key="1">
    <source>
        <dbReference type="ARBA" id="ARBA00008045"/>
    </source>
</evidence>
<evidence type="ECO:0000256" key="3">
    <source>
        <dbReference type="SAM" id="MobiDB-lite"/>
    </source>
</evidence>
<dbReference type="InterPro" id="IPR002777">
    <property type="entry name" value="PFD_beta-like"/>
</dbReference>
<dbReference type="Pfam" id="PF01920">
    <property type="entry name" value="Prefoldin_2"/>
    <property type="match status" value="1"/>
</dbReference>
<name>A0A178VZE4_ARATH</name>
<proteinExistence type="inferred from homology"/>
<dbReference type="PANTHER" id="PTHR20903:SF0">
    <property type="entry name" value="PREFOLDIN SUBUNIT 1"/>
    <property type="match status" value="1"/>
</dbReference>
<dbReference type="SUPFAM" id="SSF46579">
    <property type="entry name" value="Prefoldin"/>
    <property type="match status" value="1"/>
</dbReference>
<accession>A0A178VZE4</accession>
<dbReference type="GO" id="GO:0006457">
    <property type="term" value="P:protein folding"/>
    <property type="evidence" value="ECO:0007669"/>
    <property type="project" value="InterPro"/>
</dbReference>
<dbReference type="Proteomes" id="UP000078284">
    <property type="component" value="Chromosome 2"/>
</dbReference>
<dbReference type="GO" id="GO:0009409">
    <property type="term" value="P:response to cold"/>
    <property type="evidence" value="ECO:0007669"/>
    <property type="project" value="UniProtKB-ARBA"/>
</dbReference>
<evidence type="ECO:0000256" key="2">
    <source>
        <dbReference type="ARBA" id="ARBA00023186"/>
    </source>
</evidence>
<dbReference type="Gene3D" id="1.10.287.370">
    <property type="match status" value="1"/>
</dbReference>
<organism evidence="4 5">
    <name type="scientific">Arabidopsis thaliana</name>
    <name type="common">Mouse-ear cress</name>
    <dbReference type="NCBI Taxonomy" id="3702"/>
    <lineage>
        <taxon>Eukaryota</taxon>
        <taxon>Viridiplantae</taxon>
        <taxon>Streptophyta</taxon>
        <taxon>Embryophyta</taxon>
        <taxon>Tracheophyta</taxon>
        <taxon>Spermatophyta</taxon>
        <taxon>Magnoliopsida</taxon>
        <taxon>eudicotyledons</taxon>
        <taxon>Gunneridae</taxon>
        <taxon>Pentapetalae</taxon>
        <taxon>rosids</taxon>
        <taxon>malvids</taxon>
        <taxon>Brassicales</taxon>
        <taxon>Brassicaceae</taxon>
        <taxon>Camelineae</taxon>
        <taxon>Arabidopsis</taxon>
    </lineage>
</organism>
<keyword evidence="2" id="KW-0143">Chaperone</keyword>
<comment type="caution">
    <text evidence="4">The sequence shown here is derived from an EMBL/GenBank/DDBJ whole genome shotgun (WGS) entry which is preliminary data.</text>
</comment>
<reference evidence="5" key="1">
    <citation type="journal article" date="2016" name="Proc. Natl. Acad. Sci. U.S.A.">
        <title>Chromosome-level assembly of Arabidopsis thaliana Ler reveals the extent of translocation and inversion polymorphisms.</title>
        <authorList>
            <person name="Zapata L."/>
            <person name="Ding J."/>
            <person name="Willing E.M."/>
            <person name="Hartwig B."/>
            <person name="Bezdan D."/>
            <person name="Jiao W.B."/>
            <person name="Patel V."/>
            <person name="Velikkakam James G."/>
            <person name="Koornneef M."/>
            <person name="Ossowski S."/>
            <person name="Schneeberger K."/>
        </authorList>
    </citation>
    <scope>NUCLEOTIDE SEQUENCE [LARGE SCALE GENOMIC DNA]</scope>
    <source>
        <strain evidence="5">cv. Landsberg erecta</strain>
    </source>
</reference>
<feature type="region of interest" description="Disordered" evidence="3">
    <location>
        <begin position="64"/>
        <end position="84"/>
    </location>
</feature>
<dbReference type="GO" id="GO:0051082">
    <property type="term" value="F:unfolded protein binding"/>
    <property type="evidence" value="ECO:0007669"/>
    <property type="project" value="InterPro"/>
</dbReference>
<dbReference type="ExpressionAtlas" id="A0A178VZE4">
    <property type="expression patterns" value="baseline and differential"/>
</dbReference>
<evidence type="ECO:0000313" key="5">
    <source>
        <dbReference type="Proteomes" id="UP000078284"/>
    </source>
</evidence>
<sequence length="84" mass="9461">MADEATRAAFMEIQASMIELTGKLKQVQNQMRNKEGDRKRAFLTLEELRPLPEETNTYKSIGKQNVSGGYLVSPTRGPLENFEG</sequence>
<dbReference type="PANTHER" id="PTHR20903">
    <property type="entry name" value="PREFOLDIN SUBUNIT 1-RELATED"/>
    <property type="match status" value="1"/>
</dbReference>
<dbReference type="GO" id="GO:0016272">
    <property type="term" value="C:prefoldin complex"/>
    <property type="evidence" value="ECO:0007669"/>
    <property type="project" value="InterPro"/>
</dbReference>
<dbReference type="AlphaFoldDB" id="A0A178VZE4"/>
<protein>
    <submittedName>
        <fullName evidence="4">PFD1</fullName>
    </submittedName>
</protein>
<comment type="similarity">
    <text evidence="1">Belongs to the prefoldin subunit beta family.</text>
</comment>
<dbReference type="InterPro" id="IPR009053">
    <property type="entry name" value="Prefoldin"/>
</dbReference>
<evidence type="ECO:0000313" key="4">
    <source>
        <dbReference type="EMBL" id="OAP10831.1"/>
    </source>
</evidence>